<dbReference type="GO" id="GO:0004585">
    <property type="term" value="F:ornithine carbamoyltransferase activity"/>
    <property type="evidence" value="ECO:0007669"/>
    <property type="project" value="UniProtKB-UniRule"/>
</dbReference>
<dbReference type="FunFam" id="3.40.50.1370:FF:000008">
    <property type="entry name" value="Ornithine carbamoyltransferase"/>
    <property type="match status" value="1"/>
</dbReference>
<dbReference type="PRINTS" id="PR00100">
    <property type="entry name" value="AOTCASE"/>
</dbReference>
<feature type="domain" description="Aspartate/ornithine carbamoyltransferase Asp/Orn-binding" evidence="6">
    <location>
        <begin position="145"/>
        <end position="297"/>
    </location>
</feature>
<dbReference type="AlphaFoldDB" id="A0A328PHI9"/>
<feature type="binding site" evidence="5">
    <location>
        <position position="218"/>
    </location>
    <ligand>
        <name>L-ornithine</name>
        <dbReference type="ChEBI" id="CHEBI:46911"/>
    </ligand>
</feature>
<dbReference type="PANTHER" id="PTHR45753">
    <property type="entry name" value="ORNITHINE CARBAMOYLTRANSFERASE, MITOCHONDRIAL"/>
    <property type="match status" value="1"/>
</dbReference>
<reference evidence="8 9" key="1">
    <citation type="submission" date="2018-06" db="EMBL/GenBank/DDBJ databases">
        <title>Draft genome sequence of hyperthermophilic methanogen Methanothermobacter tenebrarum sp. MCM-B 1447.</title>
        <authorList>
            <person name="Pore S.D."/>
            <person name="Dagar S."/>
            <person name="Dhakephalkar P.K."/>
        </authorList>
    </citation>
    <scope>NUCLEOTIDE SEQUENCE [LARGE SCALE GENOMIC DNA]</scope>
    <source>
        <strain evidence="8 9">MCM B 1447</strain>
    </source>
</reference>
<dbReference type="InterPro" id="IPR006130">
    <property type="entry name" value="Asp/Orn_carbamoylTrfase"/>
</dbReference>
<dbReference type="GO" id="GO:0042450">
    <property type="term" value="P:L-arginine biosynthetic process via ornithine"/>
    <property type="evidence" value="ECO:0007669"/>
    <property type="project" value="UniProtKB-UniRule"/>
</dbReference>
<dbReference type="GO" id="GO:0019240">
    <property type="term" value="P:citrulline biosynthetic process"/>
    <property type="evidence" value="ECO:0007669"/>
    <property type="project" value="TreeGrafter"/>
</dbReference>
<evidence type="ECO:0000259" key="7">
    <source>
        <dbReference type="Pfam" id="PF02729"/>
    </source>
</evidence>
<comment type="catalytic activity">
    <reaction evidence="4 5">
        <text>carbamoyl phosphate + L-ornithine = L-citrulline + phosphate + H(+)</text>
        <dbReference type="Rhea" id="RHEA:19513"/>
        <dbReference type="ChEBI" id="CHEBI:15378"/>
        <dbReference type="ChEBI" id="CHEBI:43474"/>
        <dbReference type="ChEBI" id="CHEBI:46911"/>
        <dbReference type="ChEBI" id="CHEBI:57743"/>
        <dbReference type="ChEBI" id="CHEBI:58228"/>
        <dbReference type="EC" id="2.1.3.3"/>
    </reaction>
</comment>
<dbReference type="GO" id="GO:0016597">
    <property type="term" value="F:amino acid binding"/>
    <property type="evidence" value="ECO:0007669"/>
    <property type="project" value="InterPro"/>
</dbReference>
<keyword evidence="5" id="KW-0963">Cytoplasm</keyword>
<dbReference type="RefSeq" id="WP_112094092.1">
    <property type="nucleotide sequence ID" value="NZ_QLOE01000006.1"/>
</dbReference>
<feature type="binding site" evidence="5">
    <location>
        <position position="74"/>
    </location>
    <ligand>
        <name>carbamoyl phosphate</name>
        <dbReference type="ChEBI" id="CHEBI:58228"/>
    </ligand>
</feature>
<feature type="binding site" evidence="5">
    <location>
        <begin position="258"/>
        <end position="259"/>
    </location>
    <ligand>
        <name>carbamoyl phosphate</name>
        <dbReference type="ChEBI" id="CHEBI:58228"/>
    </ligand>
</feature>
<dbReference type="Pfam" id="PF02729">
    <property type="entry name" value="OTCace_N"/>
    <property type="match status" value="1"/>
</dbReference>
<feature type="domain" description="Aspartate/ornithine carbamoyltransferase carbamoyl-P binding" evidence="7">
    <location>
        <begin position="2"/>
        <end position="138"/>
    </location>
</feature>
<dbReference type="InterPro" id="IPR006131">
    <property type="entry name" value="Asp_carbamoyltransf_Asp/Orn-bd"/>
</dbReference>
<feature type="binding site" evidence="5">
    <location>
        <begin position="125"/>
        <end position="128"/>
    </location>
    <ligand>
        <name>carbamoyl phosphate</name>
        <dbReference type="ChEBI" id="CHEBI:58228"/>
    </ligand>
</feature>
<dbReference type="InterPro" id="IPR002292">
    <property type="entry name" value="Orn/put_carbamltrans"/>
</dbReference>
<dbReference type="InterPro" id="IPR024904">
    <property type="entry name" value="OTCase_ArgI"/>
</dbReference>
<dbReference type="SUPFAM" id="SSF53671">
    <property type="entry name" value="Aspartate/ornithine carbamoyltransferase"/>
    <property type="match status" value="1"/>
</dbReference>
<keyword evidence="9" id="KW-1185">Reference proteome</keyword>
<gene>
    <name evidence="8" type="primary">argF</name>
    <name evidence="8" type="ORF">DPC56_05605</name>
</gene>
<name>A0A328PHI9_9EURY</name>
<comment type="caution">
    <text evidence="8">The sequence shown here is derived from an EMBL/GenBank/DDBJ whole genome shotgun (WGS) entry which is preliminary data.</text>
</comment>
<evidence type="ECO:0000256" key="4">
    <source>
        <dbReference type="ARBA" id="ARBA00048772"/>
    </source>
</evidence>
<dbReference type="GO" id="GO:0005737">
    <property type="term" value="C:cytoplasm"/>
    <property type="evidence" value="ECO:0007669"/>
    <property type="project" value="UniProtKB-SubCell"/>
</dbReference>
<dbReference type="InterPro" id="IPR006132">
    <property type="entry name" value="Asp/Orn_carbamoyltranf_P-bd"/>
</dbReference>
<feature type="binding site" evidence="5">
    <location>
        <begin position="222"/>
        <end position="223"/>
    </location>
    <ligand>
        <name>L-ornithine</name>
        <dbReference type="ChEBI" id="CHEBI:46911"/>
    </ligand>
</feature>
<dbReference type="PROSITE" id="PS00097">
    <property type="entry name" value="CARBAMOYLTRANSFERASE"/>
    <property type="match status" value="1"/>
</dbReference>
<dbReference type="Gene3D" id="3.40.50.1370">
    <property type="entry name" value="Aspartate/ornithine carbamoyltransferase"/>
    <property type="match status" value="2"/>
</dbReference>
<proteinExistence type="inferred from homology"/>
<evidence type="ECO:0000256" key="3">
    <source>
        <dbReference type="ARBA" id="ARBA00022679"/>
    </source>
</evidence>
<dbReference type="NCBIfam" id="NF001986">
    <property type="entry name" value="PRK00779.1"/>
    <property type="match status" value="1"/>
</dbReference>
<evidence type="ECO:0000256" key="2">
    <source>
        <dbReference type="ARBA" id="ARBA00013007"/>
    </source>
</evidence>
<evidence type="ECO:0000259" key="6">
    <source>
        <dbReference type="Pfam" id="PF00185"/>
    </source>
</evidence>
<dbReference type="InterPro" id="IPR036901">
    <property type="entry name" value="Asp/Orn_carbamoylTrfase_sf"/>
</dbReference>
<organism evidence="8 9">
    <name type="scientific">Methanothermobacter tenebrarum</name>
    <dbReference type="NCBI Taxonomy" id="680118"/>
    <lineage>
        <taxon>Archaea</taxon>
        <taxon>Methanobacteriati</taxon>
        <taxon>Methanobacteriota</taxon>
        <taxon>Methanomada group</taxon>
        <taxon>Methanobacteria</taxon>
        <taxon>Methanobacteriales</taxon>
        <taxon>Methanobacteriaceae</taxon>
        <taxon>Methanothermobacter</taxon>
    </lineage>
</organism>
<keyword evidence="3 5" id="KW-0808">Transferase</keyword>
<comment type="subcellular location">
    <subcellularLocation>
        <location evidence="5">Cytoplasm</location>
    </subcellularLocation>
</comment>
<dbReference type="OrthoDB" id="4696at2157"/>
<dbReference type="PANTHER" id="PTHR45753:SF3">
    <property type="entry name" value="ORNITHINE TRANSCARBAMYLASE, MITOCHONDRIAL"/>
    <property type="match status" value="1"/>
</dbReference>
<accession>A0A328PHI9</accession>
<dbReference type="EMBL" id="QLOE01000006">
    <property type="protein sequence ID" value="RAO78904.1"/>
    <property type="molecule type" value="Genomic_DNA"/>
</dbReference>
<comment type="similarity">
    <text evidence="1 5">Belongs to the aspartate/ornithine carbamoyltransferase superfamily. OTCase family.</text>
</comment>
<dbReference type="Proteomes" id="UP000249782">
    <property type="component" value="Unassembled WGS sequence"/>
</dbReference>
<dbReference type="EC" id="2.1.3.3" evidence="2 5"/>
<feature type="binding site" evidence="5">
    <location>
        <position position="98"/>
    </location>
    <ligand>
        <name>carbamoyl phosphate</name>
        <dbReference type="ChEBI" id="CHEBI:58228"/>
    </ligand>
</feature>
<feature type="binding site" evidence="5">
    <location>
        <begin position="47"/>
        <end position="50"/>
    </location>
    <ligand>
        <name>carbamoyl phosphate</name>
        <dbReference type="ChEBI" id="CHEBI:58228"/>
    </ligand>
</feature>
<evidence type="ECO:0000313" key="8">
    <source>
        <dbReference type="EMBL" id="RAO78904.1"/>
    </source>
</evidence>
<dbReference type="NCBIfam" id="TIGR00658">
    <property type="entry name" value="orni_carb_tr"/>
    <property type="match status" value="1"/>
</dbReference>
<feature type="binding site" evidence="5">
    <location>
        <position position="286"/>
    </location>
    <ligand>
        <name>carbamoyl phosphate</name>
        <dbReference type="ChEBI" id="CHEBI:58228"/>
    </ligand>
</feature>
<evidence type="ECO:0000256" key="5">
    <source>
        <dbReference type="HAMAP-Rule" id="MF_01109"/>
    </source>
</evidence>
<protein>
    <recommendedName>
        <fullName evidence="2 5">Ornithine carbamoyltransferase</fullName>
        <shortName evidence="5">OTCase</shortName>
        <ecNumber evidence="2 5">2.1.3.3</ecNumber>
    </recommendedName>
</protein>
<sequence length="299" mass="33713">MRHLLSVCDMKDKVEYLLDLADKFKNGLIKGKPLKDKYMAMVFEKASTRTRVSFEVGMSQLGGTPLYLSAQDLQLGRGEPIADTARTLSRYVDAIMIRAFRHKDVIELAENSSVPVINGLTDLEHPCQTLADMQTIREYKGDFNRKLAFIGDGNNVCNSLILISAILGMDIYVASPKGYEPNKEIIKKAEKIARDQSVIKITNDPYEAVKGADVVYTDVWVSMGHENEAQERLKAFRPYQVNKDLMDHAKADAIFMHCLPAKRGQETTTDVIDGPNSVVWDQAENRLHAQKAIMYWLIK</sequence>
<evidence type="ECO:0000313" key="9">
    <source>
        <dbReference type="Proteomes" id="UP000249782"/>
    </source>
</evidence>
<dbReference type="HAMAP" id="MF_01109">
    <property type="entry name" value="OTCase"/>
    <property type="match status" value="1"/>
</dbReference>
<dbReference type="PRINTS" id="PR00102">
    <property type="entry name" value="OTCASE"/>
</dbReference>
<evidence type="ECO:0000256" key="1">
    <source>
        <dbReference type="ARBA" id="ARBA00007805"/>
    </source>
</evidence>
<dbReference type="Pfam" id="PF00185">
    <property type="entry name" value="OTCace"/>
    <property type="match status" value="1"/>
</dbReference>
<feature type="binding site" evidence="5">
    <location>
        <position position="155"/>
    </location>
    <ligand>
        <name>L-ornithine</name>
        <dbReference type="ChEBI" id="CHEBI:46911"/>
    </ligand>
</feature>